<protein>
    <recommendedName>
        <fullName evidence="9">AAA+ ATPase domain-containing protein</fullName>
    </recommendedName>
</protein>
<dbReference type="InterPro" id="IPR027417">
    <property type="entry name" value="P-loop_NTPase"/>
</dbReference>
<dbReference type="InterPro" id="IPR051055">
    <property type="entry name" value="PIF1_helicase"/>
</dbReference>
<dbReference type="SUPFAM" id="SSF52540">
    <property type="entry name" value="P-loop containing nucleoside triphosphate hydrolases"/>
    <property type="match status" value="2"/>
</dbReference>
<dbReference type="EMBL" id="MN738877">
    <property type="protein sequence ID" value="QHT29399.1"/>
    <property type="molecule type" value="Genomic_DNA"/>
</dbReference>
<organism evidence="10">
    <name type="scientific">viral metagenome</name>
    <dbReference type="NCBI Taxonomy" id="1070528"/>
    <lineage>
        <taxon>unclassified sequences</taxon>
        <taxon>metagenomes</taxon>
        <taxon>organismal metagenomes</taxon>
    </lineage>
</organism>
<name>A0A6C0EM76_9ZZZZ</name>
<evidence type="ECO:0000256" key="1">
    <source>
        <dbReference type="ARBA" id="ARBA00022741"/>
    </source>
</evidence>
<dbReference type="InterPro" id="IPR049163">
    <property type="entry name" value="Pif1-like_2B_dom"/>
</dbReference>
<evidence type="ECO:0000259" key="9">
    <source>
        <dbReference type="SMART" id="SM00382"/>
    </source>
</evidence>
<dbReference type="PANTHER" id="PTHR47642:SF5">
    <property type="entry name" value="ATP-DEPENDENT DNA HELICASE"/>
    <property type="match status" value="1"/>
</dbReference>
<dbReference type="GO" id="GO:0003678">
    <property type="term" value="F:DNA helicase activity"/>
    <property type="evidence" value="ECO:0007669"/>
    <property type="project" value="InterPro"/>
</dbReference>
<keyword evidence="3" id="KW-0378">Hydrolase</keyword>
<keyword evidence="6" id="KW-0238">DNA-binding</keyword>
<keyword evidence="2" id="KW-0227">DNA damage</keyword>
<sequence>MTDEDVKLTKKQNEAFSLITAGKNVFITGPSGTGKSLVIKLFRKLYGREKTIAITSTTGISALLLGGTTLHSYLGIGLGTGSVEALTAKILKIPYLRERWKRLDVLIIDEISMLSPELFDKIEAIGRAVRSKGRLLAKDEQKPFGGIQLVLSGDFLQLPVVKSDDFCFEAESWNKCVDHTVYLSKIIRQEDKEFQTVLNDLRYGNVTKRAKKLLMTRVGVELKNDLGIKPTVIHTTNAAVDEINEEELDKLVEADPELEFFQYNMEIYLYEFVKNREYVIDKYRKSCIAPDVLQLCVGAQVMLLCNLDLDAGLANGSRGVITNFIEERPVVRFLNGLERVIDYNVWEVEQDDKKLMKMTQIPLKVAYAITTHKSQGCTLDYAEVDLSNVFTWGIVYVALSRVKTLQGLSILSIDFESVQAHPKAIEFYKKL</sequence>
<keyword evidence="8" id="KW-0413">Isomerase</keyword>
<dbReference type="GO" id="GO:0000723">
    <property type="term" value="P:telomere maintenance"/>
    <property type="evidence" value="ECO:0007669"/>
    <property type="project" value="InterPro"/>
</dbReference>
<dbReference type="CDD" id="cd18809">
    <property type="entry name" value="SF1_C_RecD"/>
    <property type="match status" value="1"/>
</dbReference>
<proteinExistence type="predicted"/>
<evidence type="ECO:0000256" key="2">
    <source>
        <dbReference type="ARBA" id="ARBA00022763"/>
    </source>
</evidence>
<evidence type="ECO:0000256" key="5">
    <source>
        <dbReference type="ARBA" id="ARBA00022840"/>
    </source>
</evidence>
<evidence type="ECO:0000313" key="10">
    <source>
        <dbReference type="EMBL" id="QHT29399.1"/>
    </source>
</evidence>
<reference evidence="10" key="1">
    <citation type="journal article" date="2020" name="Nature">
        <title>Giant virus diversity and host interactions through global metagenomics.</title>
        <authorList>
            <person name="Schulz F."/>
            <person name="Roux S."/>
            <person name="Paez-Espino D."/>
            <person name="Jungbluth S."/>
            <person name="Walsh D.A."/>
            <person name="Denef V.J."/>
            <person name="McMahon K.D."/>
            <person name="Konstantinidis K.T."/>
            <person name="Eloe-Fadrosh E.A."/>
            <person name="Kyrpides N.C."/>
            <person name="Woyke T."/>
        </authorList>
    </citation>
    <scope>NUCLEOTIDE SEQUENCE</scope>
    <source>
        <strain evidence="10">GVMAG-M-3300005589-24</strain>
    </source>
</reference>
<evidence type="ECO:0000256" key="3">
    <source>
        <dbReference type="ARBA" id="ARBA00022801"/>
    </source>
</evidence>
<dbReference type="InterPro" id="IPR003593">
    <property type="entry name" value="AAA+_ATPase"/>
</dbReference>
<keyword evidence="4" id="KW-0347">Helicase</keyword>
<dbReference type="CDD" id="cd18037">
    <property type="entry name" value="DEXSc_Pif1_like"/>
    <property type="match status" value="1"/>
</dbReference>
<dbReference type="Pfam" id="PF21530">
    <property type="entry name" value="Pif1_2B_dom"/>
    <property type="match status" value="1"/>
</dbReference>
<dbReference type="InterPro" id="IPR010285">
    <property type="entry name" value="DNA_helicase_pif1-like_DEAD"/>
</dbReference>
<dbReference type="PANTHER" id="PTHR47642">
    <property type="entry name" value="ATP-DEPENDENT DNA HELICASE"/>
    <property type="match status" value="1"/>
</dbReference>
<evidence type="ECO:0000256" key="7">
    <source>
        <dbReference type="ARBA" id="ARBA00023204"/>
    </source>
</evidence>
<dbReference type="GO" id="GO:0006281">
    <property type="term" value="P:DNA repair"/>
    <property type="evidence" value="ECO:0007669"/>
    <property type="project" value="InterPro"/>
</dbReference>
<accession>A0A6C0EM76</accession>
<keyword evidence="1" id="KW-0547">Nucleotide-binding</keyword>
<keyword evidence="7" id="KW-0234">DNA repair</keyword>
<dbReference type="AlphaFoldDB" id="A0A6C0EM76"/>
<dbReference type="Pfam" id="PF05970">
    <property type="entry name" value="PIF1"/>
    <property type="match status" value="1"/>
</dbReference>
<dbReference type="Gene3D" id="3.40.50.300">
    <property type="entry name" value="P-loop containing nucleotide triphosphate hydrolases"/>
    <property type="match status" value="2"/>
</dbReference>
<dbReference type="SMART" id="SM00382">
    <property type="entry name" value="AAA"/>
    <property type="match status" value="1"/>
</dbReference>
<feature type="domain" description="AAA+ ATPase" evidence="9">
    <location>
        <begin position="21"/>
        <end position="258"/>
    </location>
</feature>
<evidence type="ECO:0000256" key="8">
    <source>
        <dbReference type="ARBA" id="ARBA00023235"/>
    </source>
</evidence>
<evidence type="ECO:0000256" key="4">
    <source>
        <dbReference type="ARBA" id="ARBA00022806"/>
    </source>
</evidence>
<keyword evidence="5" id="KW-0067">ATP-binding</keyword>
<evidence type="ECO:0000256" key="6">
    <source>
        <dbReference type="ARBA" id="ARBA00023125"/>
    </source>
</evidence>